<protein>
    <submittedName>
        <fullName evidence="1">Uncharacterized protein</fullName>
    </submittedName>
</protein>
<dbReference type="InterPro" id="IPR046492">
    <property type="entry name" value="DUF6585"/>
</dbReference>
<comment type="caution">
    <text evidence="1">The sequence shown here is derived from an EMBL/GenBank/DDBJ whole genome shotgun (WGS) entry which is preliminary data.</text>
</comment>
<proteinExistence type="predicted"/>
<evidence type="ECO:0000313" key="1">
    <source>
        <dbReference type="EMBL" id="MCS0636874.1"/>
    </source>
</evidence>
<keyword evidence="2" id="KW-1185">Reference proteome</keyword>
<name>A0ABT2CJW3_9ACTN</name>
<gene>
    <name evidence="1" type="ORF">NX801_14645</name>
</gene>
<accession>A0ABT2CJW3</accession>
<reference evidence="1" key="1">
    <citation type="submission" date="2022-08" db="EMBL/GenBank/DDBJ databases">
        <authorList>
            <person name="Somphong A."/>
            <person name="Phongsopitanun W."/>
        </authorList>
    </citation>
    <scope>NUCLEOTIDE SEQUENCE</scope>
    <source>
        <strain evidence="1">LP05-1</strain>
    </source>
</reference>
<sequence>MTTAIGGRIQVVRYDTTEVYLRPVPSARGGTRACVLTCLTDADGEPVVLPDGGFGPPEWQDRIRRAVTGAQVPRALDALTRGARLTFGAVWITEDAIGTGGVSLRWTQVQRLGVVDDRIALRATGQWQVWPAVASSTPNLFVLRALTERLAGTAPGDGGRADD</sequence>
<dbReference type="EMBL" id="JANUGQ010000011">
    <property type="protein sequence ID" value="MCS0636874.1"/>
    <property type="molecule type" value="Genomic_DNA"/>
</dbReference>
<dbReference type="Pfam" id="PF20226">
    <property type="entry name" value="DUF6585"/>
    <property type="match status" value="1"/>
</dbReference>
<evidence type="ECO:0000313" key="2">
    <source>
        <dbReference type="Proteomes" id="UP001431313"/>
    </source>
</evidence>
<dbReference type="Proteomes" id="UP001431313">
    <property type="component" value="Unassembled WGS sequence"/>
</dbReference>
<organism evidence="1 2">
    <name type="scientific">Streptomyces pyxinae</name>
    <dbReference type="NCBI Taxonomy" id="2970734"/>
    <lineage>
        <taxon>Bacteria</taxon>
        <taxon>Bacillati</taxon>
        <taxon>Actinomycetota</taxon>
        <taxon>Actinomycetes</taxon>
        <taxon>Kitasatosporales</taxon>
        <taxon>Streptomycetaceae</taxon>
        <taxon>Streptomyces</taxon>
    </lineage>
</organism>